<dbReference type="Gene3D" id="3.40.50.1460">
    <property type="match status" value="1"/>
</dbReference>
<evidence type="ECO:0000313" key="5">
    <source>
        <dbReference type="Proteomes" id="UP001264980"/>
    </source>
</evidence>
<dbReference type="RefSeq" id="WP_309988129.1">
    <property type="nucleotide sequence ID" value="NZ_JAVDTI010000005.1"/>
</dbReference>
<dbReference type="InterPro" id="IPR029031">
    <property type="entry name" value="Gingipain_N_sf"/>
</dbReference>
<organism evidence="4 5">
    <name type="scientific">Dyadobacter fermentans</name>
    <dbReference type="NCBI Taxonomy" id="94254"/>
    <lineage>
        <taxon>Bacteria</taxon>
        <taxon>Pseudomonadati</taxon>
        <taxon>Bacteroidota</taxon>
        <taxon>Cytophagia</taxon>
        <taxon>Cytophagales</taxon>
        <taxon>Spirosomataceae</taxon>
        <taxon>Dyadobacter</taxon>
    </lineage>
</organism>
<dbReference type="InterPro" id="IPR029030">
    <property type="entry name" value="Caspase-like_dom_sf"/>
</dbReference>
<dbReference type="Pfam" id="PF01364">
    <property type="entry name" value="Peptidase_C25"/>
    <property type="match status" value="1"/>
</dbReference>
<sequence>MRYFTRQALLIVALLAGHQLQAQWTAPYANSWIDYNKPYVKIGILKKGLHRVAFSSLPKGFPTNSPEKLQLWRRGKEVSIISTANQEIIFYAVPNDGASDSLLYRPMSSRVNPYFSMYGDEGAYFLTVGDKPGKRARVIDQPNDPSLPVMPDHNEQLIKIFQQDYSMGTKSSINPGFFNSYFELGASRTSEVYKNGKEAVFEFKLNDFASNTYKPTVKLLLYGRSKNDRKLQCYIGKNKEVLRLVKVIDNSGFAASECTFDMKPEDMDSGKNGVLVIRSVSDDPLERFSIAYYSIEYPQVLKIGGQPSKEFRLSGVTGKWSKVLVKGVPPQFRFVDISDADDPIVLNRVGETLMIEREPGKKQVLLATSEIFEVAPTKISEVKLKAHDPQSANYIIITTEPLRKGAMSYATYRASLAGGNLKPAIFEIQDIYNQFNYGEPSPVAIKNFMSFMLSDGVRDKYLFLIGKSITQNERMVRELPDEVPTIGFPGSDALLVEGIAGGMVNAPVIPVGRLSAVTNQNIVDYLQKVKIYEAAGPGETGWRKKILHLSGGKTTSEIIQLRDYLRALEPMVQQGAVGGTVKAYVKHQATEEVEPVDITADVNEGVGMITFFGHGSTIITDPNIGHARDEARGYRNLNKYPVMYFNGCGVGNVFCNRFNPFPSTPNAGDRITLSLDWLLAPERGAIAVIASSFESFVSPGMTYLNTLYHYMFENQATVNLPIGKIQLATANDILSRYKDKYNIAYVHQSLLQGDPALRMLAAAKPDYAFGTDGGITLFSDSSDKTIGESDSLRVHIDLKNFGRFTTGQTVPLEITWSGKQATHSIRLDIKSFPTQQLLKLSFANEKDLNSIKVRIDPGHTLNELTRENNNAELLIDWDLVKDRQMFSSKSLKDNIPPILVVQSAGRFLKQNEPVAINPSFSIILCDDNVLSPDTTLIDVFIKPCTDDRCDFERLSYAGNKLAMQALGSRGVTLNYSSKLGPGKYEMMVNARDRAGIEVSQPYRMCFEIFKQDEIQYSLVASPNPATSFVRFELKTTKSEALRSIRYIIYDQRGNEIDDKTLTVAAGLPVVEWFWIPENIRAGVFSYKVFLEGEDGTMLDSKTGKVILQP</sequence>
<dbReference type="SUPFAM" id="SSF52129">
    <property type="entry name" value="Caspase-like"/>
    <property type="match status" value="1"/>
</dbReference>
<dbReference type="CDD" id="cd02258">
    <property type="entry name" value="Peptidase_C25_N"/>
    <property type="match status" value="1"/>
</dbReference>
<gene>
    <name evidence="4" type="ORF">J2W84_004674</name>
</gene>
<comment type="caution">
    <text evidence="4">The sequence shown here is derived from an EMBL/GenBank/DDBJ whole genome shotgun (WGS) entry which is preliminary data.</text>
</comment>
<dbReference type="InterPro" id="IPR001769">
    <property type="entry name" value="Gingipain"/>
</dbReference>
<dbReference type="Gene3D" id="3.40.50.10390">
    <property type="entry name" value="Gingipain r, domain 1"/>
    <property type="match status" value="1"/>
</dbReference>
<feature type="signal peptide" evidence="2">
    <location>
        <begin position="1"/>
        <end position="22"/>
    </location>
</feature>
<keyword evidence="5" id="KW-1185">Reference proteome</keyword>
<dbReference type="Proteomes" id="UP001264980">
    <property type="component" value="Unassembled WGS sequence"/>
</dbReference>
<evidence type="ECO:0000256" key="2">
    <source>
        <dbReference type="SAM" id="SignalP"/>
    </source>
</evidence>
<proteinExistence type="predicted"/>
<evidence type="ECO:0000259" key="3">
    <source>
        <dbReference type="Pfam" id="PF01364"/>
    </source>
</evidence>
<feature type="domain" description="Gingipain" evidence="3">
    <location>
        <begin position="394"/>
        <end position="759"/>
    </location>
</feature>
<feature type="chain" id="PRO_5045566992" description="Gingipain domain-containing protein" evidence="2">
    <location>
        <begin position="23"/>
        <end position="1109"/>
    </location>
</feature>
<protein>
    <recommendedName>
        <fullName evidence="3">Gingipain domain-containing protein</fullName>
    </recommendedName>
</protein>
<dbReference type="EMBL" id="JAVDTI010000005">
    <property type="protein sequence ID" value="MDR6807620.1"/>
    <property type="molecule type" value="Genomic_DNA"/>
</dbReference>
<accession>A0ABU1R3S8</accession>
<evidence type="ECO:0000256" key="1">
    <source>
        <dbReference type="ARBA" id="ARBA00022729"/>
    </source>
</evidence>
<name>A0ABU1R3S8_9BACT</name>
<keyword evidence="1 2" id="KW-0732">Signal</keyword>
<reference evidence="4 5" key="1">
    <citation type="submission" date="2023-07" db="EMBL/GenBank/DDBJ databases">
        <title>Sorghum-associated microbial communities from plants grown in Nebraska, USA.</title>
        <authorList>
            <person name="Schachtman D."/>
        </authorList>
    </citation>
    <scope>NUCLEOTIDE SEQUENCE [LARGE SCALE GENOMIC DNA]</scope>
    <source>
        <strain evidence="4 5">BE57</strain>
    </source>
</reference>
<evidence type="ECO:0000313" key="4">
    <source>
        <dbReference type="EMBL" id="MDR6807620.1"/>
    </source>
</evidence>